<dbReference type="AlphaFoldDB" id="A0A0B2VCC7"/>
<dbReference type="EMBL" id="JPKZ01001579">
    <property type="protein sequence ID" value="KHN81161.1"/>
    <property type="molecule type" value="Genomic_DNA"/>
</dbReference>
<protein>
    <submittedName>
        <fullName evidence="2">Uncharacterized protein</fullName>
    </submittedName>
</protein>
<comment type="caution">
    <text evidence="2">The sequence shown here is derived from an EMBL/GenBank/DDBJ whole genome shotgun (WGS) entry which is preliminary data.</text>
</comment>
<gene>
    <name evidence="2" type="ORF">Tcan_03701</name>
</gene>
<dbReference type="Proteomes" id="UP000031036">
    <property type="component" value="Unassembled WGS sequence"/>
</dbReference>
<sequence length="108" mass="12664">MSELLDANNDCSTSSSNSRHGPQQTSHRSNPFLLHQRLELPSLEPVYPNVQETSREYRRSCLLEEVTDFAYTETLGRLHDLFNKNRSLFADRYNCMRYSKQNEGNIRH</sequence>
<evidence type="ECO:0000256" key="1">
    <source>
        <dbReference type="SAM" id="MobiDB-lite"/>
    </source>
</evidence>
<name>A0A0B2VCC7_TOXCA</name>
<evidence type="ECO:0000313" key="2">
    <source>
        <dbReference type="EMBL" id="KHN81161.1"/>
    </source>
</evidence>
<keyword evidence="3" id="KW-1185">Reference proteome</keyword>
<feature type="compositionally biased region" description="Polar residues" evidence="1">
    <location>
        <begin position="9"/>
        <end position="29"/>
    </location>
</feature>
<accession>A0A0B2VCC7</accession>
<evidence type="ECO:0000313" key="3">
    <source>
        <dbReference type="Proteomes" id="UP000031036"/>
    </source>
</evidence>
<organism evidence="2 3">
    <name type="scientific">Toxocara canis</name>
    <name type="common">Canine roundworm</name>
    <dbReference type="NCBI Taxonomy" id="6265"/>
    <lineage>
        <taxon>Eukaryota</taxon>
        <taxon>Metazoa</taxon>
        <taxon>Ecdysozoa</taxon>
        <taxon>Nematoda</taxon>
        <taxon>Chromadorea</taxon>
        <taxon>Rhabditida</taxon>
        <taxon>Spirurina</taxon>
        <taxon>Ascaridomorpha</taxon>
        <taxon>Ascaridoidea</taxon>
        <taxon>Toxocaridae</taxon>
        <taxon>Toxocara</taxon>
    </lineage>
</organism>
<proteinExistence type="predicted"/>
<reference evidence="2 3" key="1">
    <citation type="submission" date="2014-11" db="EMBL/GenBank/DDBJ databases">
        <title>Genetic blueprint of the zoonotic pathogen Toxocara canis.</title>
        <authorList>
            <person name="Zhu X.-Q."/>
            <person name="Korhonen P.K."/>
            <person name="Cai H."/>
            <person name="Young N.D."/>
            <person name="Nejsum P."/>
            <person name="von Samson-Himmelstjerna G."/>
            <person name="Boag P.R."/>
            <person name="Tan P."/>
            <person name="Li Q."/>
            <person name="Min J."/>
            <person name="Yang Y."/>
            <person name="Wang X."/>
            <person name="Fang X."/>
            <person name="Hall R.S."/>
            <person name="Hofmann A."/>
            <person name="Sternberg P.W."/>
            <person name="Jex A.R."/>
            <person name="Gasser R.B."/>
        </authorList>
    </citation>
    <scope>NUCLEOTIDE SEQUENCE [LARGE SCALE GENOMIC DNA]</scope>
    <source>
        <strain evidence="2">PN_DK_2014</strain>
    </source>
</reference>
<feature type="region of interest" description="Disordered" evidence="1">
    <location>
        <begin position="1"/>
        <end position="30"/>
    </location>
</feature>